<keyword evidence="1" id="KW-0808">Transferase</keyword>
<dbReference type="AlphaFoldDB" id="A0A382Y5P7"/>
<accession>A0A382Y5P7</accession>
<evidence type="ECO:0000256" key="1">
    <source>
        <dbReference type="ARBA" id="ARBA00022679"/>
    </source>
</evidence>
<dbReference type="GO" id="GO:0009103">
    <property type="term" value="P:lipopolysaccharide biosynthetic process"/>
    <property type="evidence" value="ECO:0007669"/>
    <property type="project" value="TreeGrafter"/>
</dbReference>
<dbReference type="PANTHER" id="PTHR46401:SF2">
    <property type="entry name" value="GLYCOSYLTRANSFERASE WBBK-RELATED"/>
    <property type="match status" value="1"/>
</dbReference>
<dbReference type="SUPFAM" id="SSF53756">
    <property type="entry name" value="UDP-Glycosyltransferase/glycogen phosphorylase"/>
    <property type="match status" value="1"/>
</dbReference>
<dbReference type="Gene3D" id="3.40.50.2000">
    <property type="entry name" value="Glycogen Phosphorylase B"/>
    <property type="match status" value="2"/>
</dbReference>
<feature type="non-terminal residue" evidence="2">
    <location>
        <position position="266"/>
    </location>
</feature>
<protein>
    <recommendedName>
        <fullName evidence="3">Glycosyltransferase subfamily 4-like N-terminal domain-containing protein</fullName>
    </recommendedName>
</protein>
<evidence type="ECO:0008006" key="3">
    <source>
        <dbReference type="Google" id="ProtNLM"/>
    </source>
</evidence>
<dbReference type="GO" id="GO:0016757">
    <property type="term" value="F:glycosyltransferase activity"/>
    <property type="evidence" value="ECO:0007669"/>
    <property type="project" value="TreeGrafter"/>
</dbReference>
<sequence length="266" mass="30681">GTAIVNQPTGVGVYSLKLVSNMCEIDSSTQFTLIIPTVLKKSHAIFKMDYPNLEFIRTKIPPIGIKRDCMFNFNKIPNLEESVYHCLSTNYPMTLYSIQKGIVTIHDLKFILHPTFLGRWGRIKSSYLKEIVKYAVKNAEHIICVSESTRNDLINFIKDDSQLIVKKISVIHEASSLEDVTVSTKDTLAFYNIIKPYFLYVGEWRPHKNIEGLLKAFYKFSSLDVHNEDYSLVIIGTKHKSYYQGKSLNIPRKFRNRIKIIDYLSD</sequence>
<proteinExistence type="predicted"/>
<gene>
    <name evidence="2" type="ORF">METZ01_LOCUS431213</name>
</gene>
<organism evidence="2">
    <name type="scientific">marine metagenome</name>
    <dbReference type="NCBI Taxonomy" id="408172"/>
    <lineage>
        <taxon>unclassified sequences</taxon>
        <taxon>metagenomes</taxon>
        <taxon>ecological metagenomes</taxon>
    </lineage>
</organism>
<name>A0A382Y5P7_9ZZZZ</name>
<evidence type="ECO:0000313" key="2">
    <source>
        <dbReference type="EMBL" id="SVD78359.1"/>
    </source>
</evidence>
<dbReference type="PANTHER" id="PTHR46401">
    <property type="entry name" value="GLYCOSYLTRANSFERASE WBBK-RELATED"/>
    <property type="match status" value="1"/>
</dbReference>
<dbReference type="EMBL" id="UINC01173000">
    <property type="protein sequence ID" value="SVD78359.1"/>
    <property type="molecule type" value="Genomic_DNA"/>
</dbReference>
<feature type="non-terminal residue" evidence="2">
    <location>
        <position position="1"/>
    </location>
</feature>
<reference evidence="2" key="1">
    <citation type="submission" date="2018-05" db="EMBL/GenBank/DDBJ databases">
        <authorList>
            <person name="Lanie J.A."/>
            <person name="Ng W.-L."/>
            <person name="Kazmierczak K.M."/>
            <person name="Andrzejewski T.M."/>
            <person name="Davidsen T.M."/>
            <person name="Wayne K.J."/>
            <person name="Tettelin H."/>
            <person name="Glass J.I."/>
            <person name="Rusch D."/>
            <person name="Podicherti R."/>
            <person name="Tsui H.-C.T."/>
            <person name="Winkler M.E."/>
        </authorList>
    </citation>
    <scope>NUCLEOTIDE SEQUENCE</scope>
</reference>